<keyword evidence="2" id="KW-0813">Transport</keyword>
<sequence length="474" mass="51048">MRNNNSTTLKSGSIWTIIKTALRGEEQDYTTGSIRRAVFLLAIPMVIEMGMESVFAIVDLYFVGQLPDSQHNIQTVGLTESVLSLVYAMAIGVSMAATAMVARRVGEKDKKGAAHAAMQSLLVGIGIAVAVSIVGLVLAPDILRWMGAEPETVRIGTPYTRLMMGTSLVITLLFLINGIFRGAGDASMAMKSLMIANIANILLCPILILGWGPIPGMGLIGAALATTIGRGIGVCYQLYYLFRGNTMVNLRLATWLPDWKVIRSLFKIAAPGTAQFIIGSCSWIFLAKLVAETGHSAASAGYQTAIRIMVFFILPAWGMSNAAATLVGQNLGARKPDRAVQSVYATARYNAIFMGIVMLVFFAAAEWVVGFFTHEPEVKRIGTQALQIMSAGFIFYGIGMVMANAFNGAGDTKTPTRINLVGFWFFQIPLAYILSKPLGLGPLGVFIAIPVAETSITIAAWILFLKGRWKDVVI</sequence>
<keyword evidence="6 10" id="KW-1133">Transmembrane helix</keyword>
<feature type="transmembrane region" description="Helical" evidence="10">
    <location>
        <begin position="306"/>
        <end position="328"/>
    </location>
</feature>
<evidence type="ECO:0000256" key="4">
    <source>
        <dbReference type="ARBA" id="ARBA00022475"/>
    </source>
</evidence>
<feature type="transmembrane region" description="Helical" evidence="10">
    <location>
        <begin position="192"/>
        <end position="214"/>
    </location>
</feature>
<protein>
    <recommendedName>
        <fullName evidence="9">Multidrug-efflux transporter</fullName>
    </recommendedName>
</protein>
<comment type="subcellular location">
    <subcellularLocation>
        <location evidence="1">Cell membrane</location>
        <topology evidence="1">Multi-pass membrane protein</topology>
    </subcellularLocation>
</comment>
<evidence type="ECO:0000256" key="10">
    <source>
        <dbReference type="SAM" id="Phobius"/>
    </source>
</evidence>
<dbReference type="InterPro" id="IPR050222">
    <property type="entry name" value="MATE_MdtK"/>
</dbReference>
<feature type="transmembrane region" description="Helical" evidence="10">
    <location>
        <begin position="349"/>
        <end position="373"/>
    </location>
</feature>
<feature type="transmembrane region" description="Helical" evidence="10">
    <location>
        <begin position="418"/>
        <end position="435"/>
    </location>
</feature>
<evidence type="ECO:0000256" key="1">
    <source>
        <dbReference type="ARBA" id="ARBA00004651"/>
    </source>
</evidence>
<dbReference type="PANTHER" id="PTHR43298">
    <property type="entry name" value="MULTIDRUG RESISTANCE PROTEIN NORM-RELATED"/>
    <property type="match status" value="1"/>
</dbReference>
<feature type="transmembrane region" description="Helical" evidence="10">
    <location>
        <begin position="121"/>
        <end position="139"/>
    </location>
</feature>
<feature type="transmembrane region" description="Helical" evidence="10">
    <location>
        <begin position="265"/>
        <end position="286"/>
    </location>
</feature>
<dbReference type="InterPro" id="IPR048279">
    <property type="entry name" value="MdtK-like"/>
</dbReference>
<reference evidence="11 12" key="1">
    <citation type="submission" date="2022-01" db="EMBL/GenBank/DDBJ databases">
        <title>Flavihumibacter sp. nov., isolated from sediment of a river.</title>
        <authorList>
            <person name="Liu H."/>
        </authorList>
    </citation>
    <scope>NUCLEOTIDE SEQUENCE [LARGE SCALE GENOMIC DNA]</scope>
    <source>
        <strain evidence="11 12">RY-1</strain>
    </source>
</reference>
<evidence type="ECO:0000313" key="11">
    <source>
        <dbReference type="EMBL" id="MCF1716896.1"/>
    </source>
</evidence>
<name>A0ABS9BMH4_9BACT</name>
<evidence type="ECO:0000256" key="8">
    <source>
        <dbReference type="ARBA" id="ARBA00023136"/>
    </source>
</evidence>
<evidence type="ECO:0000256" key="2">
    <source>
        <dbReference type="ARBA" id="ARBA00022448"/>
    </source>
</evidence>
<evidence type="ECO:0000313" key="12">
    <source>
        <dbReference type="Proteomes" id="UP001200145"/>
    </source>
</evidence>
<keyword evidence="12" id="KW-1185">Reference proteome</keyword>
<dbReference type="PANTHER" id="PTHR43298:SF2">
    <property type="entry name" value="FMN_FAD EXPORTER YEEO-RELATED"/>
    <property type="match status" value="1"/>
</dbReference>
<gene>
    <name evidence="11" type="ORF">L0U88_19805</name>
</gene>
<dbReference type="RefSeq" id="WP_234868467.1">
    <property type="nucleotide sequence ID" value="NZ_JAKEVY010000007.1"/>
</dbReference>
<feature type="transmembrane region" description="Helical" evidence="10">
    <location>
        <begin position="82"/>
        <end position="101"/>
    </location>
</feature>
<feature type="transmembrane region" description="Helical" evidence="10">
    <location>
        <begin position="385"/>
        <end position="406"/>
    </location>
</feature>
<dbReference type="InterPro" id="IPR002528">
    <property type="entry name" value="MATE_fam"/>
</dbReference>
<keyword evidence="3" id="KW-0050">Antiport</keyword>
<evidence type="ECO:0000256" key="3">
    <source>
        <dbReference type="ARBA" id="ARBA00022449"/>
    </source>
</evidence>
<dbReference type="PIRSF" id="PIRSF006603">
    <property type="entry name" value="DinF"/>
    <property type="match status" value="1"/>
</dbReference>
<evidence type="ECO:0000256" key="9">
    <source>
        <dbReference type="ARBA" id="ARBA00031636"/>
    </source>
</evidence>
<dbReference type="NCBIfam" id="TIGR00797">
    <property type="entry name" value="matE"/>
    <property type="match status" value="1"/>
</dbReference>
<keyword evidence="7" id="KW-0406">Ion transport</keyword>
<feature type="transmembrane region" description="Helical" evidence="10">
    <location>
        <begin position="37"/>
        <end position="62"/>
    </location>
</feature>
<dbReference type="Pfam" id="PF01554">
    <property type="entry name" value="MatE"/>
    <property type="match status" value="2"/>
</dbReference>
<comment type="caution">
    <text evidence="11">The sequence shown here is derived from an EMBL/GenBank/DDBJ whole genome shotgun (WGS) entry which is preliminary data.</text>
</comment>
<organism evidence="11 12">
    <name type="scientific">Flavihumibacter fluminis</name>
    <dbReference type="NCBI Taxonomy" id="2909236"/>
    <lineage>
        <taxon>Bacteria</taxon>
        <taxon>Pseudomonadati</taxon>
        <taxon>Bacteroidota</taxon>
        <taxon>Chitinophagia</taxon>
        <taxon>Chitinophagales</taxon>
        <taxon>Chitinophagaceae</taxon>
        <taxon>Flavihumibacter</taxon>
    </lineage>
</organism>
<keyword evidence="5 10" id="KW-0812">Transmembrane</keyword>
<dbReference type="Proteomes" id="UP001200145">
    <property type="component" value="Unassembled WGS sequence"/>
</dbReference>
<evidence type="ECO:0000256" key="5">
    <source>
        <dbReference type="ARBA" id="ARBA00022692"/>
    </source>
</evidence>
<feature type="transmembrane region" description="Helical" evidence="10">
    <location>
        <begin position="441"/>
        <end position="465"/>
    </location>
</feature>
<feature type="transmembrane region" description="Helical" evidence="10">
    <location>
        <begin position="220"/>
        <end position="242"/>
    </location>
</feature>
<keyword evidence="4" id="KW-1003">Cell membrane</keyword>
<keyword evidence="8 10" id="KW-0472">Membrane</keyword>
<evidence type="ECO:0000256" key="7">
    <source>
        <dbReference type="ARBA" id="ARBA00023065"/>
    </source>
</evidence>
<feature type="transmembrane region" description="Helical" evidence="10">
    <location>
        <begin position="159"/>
        <end position="180"/>
    </location>
</feature>
<dbReference type="CDD" id="cd13139">
    <property type="entry name" value="MATE_like_14"/>
    <property type="match status" value="1"/>
</dbReference>
<accession>A0ABS9BMH4</accession>
<proteinExistence type="predicted"/>
<evidence type="ECO:0000256" key="6">
    <source>
        <dbReference type="ARBA" id="ARBA00022989"/>
    </source>
</evidence>
<dbReference type="EMBL" id="JAKEVY010000007">
    <property type="protein sequence ID" value="MCF1716896.1"/>
    <property type="molecule type" value="Genomic_DNA"/>
</dbReference>